<dbReference type="GO" id="GO:0003972">
    <property type="term" value="F:RNA ligase (ATP) activity"/>
    <property type="evidence" value="ECO:0007669"/>
    <property type="project" value="InterPro"/>
</dbReference>
<proteinExistence type="predicted"/>
<dbReference type="PANTHER" id="PTHR35460:SF4">
    <property type="entry name" value="TRNA LIGASE PHOSPHODIESTERASE DOMAIN-CONTAINING PROTEIN"/>
    <property type="match status" value="1"/>
</dbReference>
<evidence type="ECO:0000313" key="1">
    <source>
        <dbReference type="EnsemblPlants" id="EMT04978"/>
    </source>
</evidence>
<reference evidence="1" key="1">
    <citation type="submission" date="2015-06" db="UniProtKB">
        <authorList>
            <consortium name="EnsemblPlants"/>
        </authorList>
    </citation>
    <scope>IDENTIFICATION</scope>
</reference>
<name>M8BDY6_AEGTA</name>
<dbReference type="GO" id="GO:0006388">
    <property type="term" value="P:tRNA splicing, via endonucleolytic cleavage and ligation"/>
    <property type="evidence" value="ECO:0007669"/>
    <property type="project" value="InterPro"/>
</dbReference>
<accession>M8BDY6</accession>
<dbReference type="PANTHER" id="PTHR35460">
    <property type="entry name" value="TRNA LIGASE 1"/>
    <property type="match status" value="1"/>
</dbReference>
<organism evidence="1">
    <name type="scientific">Aegilops tauschii</name>
    <name type="common">Tausch's goatgrass</name>
    <name type="synonym">Aegilops squarrosa</name>
    <dbReference type="NCBI Taxonomy" id="37682"/>
    <lineage>
        <taxon>Eukaryota</taxon>
        <taxon>Viridiplantae</taxon>
        <taxon>Streptophyta</taxon>
        <taxon>Embryophyta</taxon>
        <taxon>Tracheophyta</taxon>
        <taxon>Spermatophyta</taxon>
        <taxon>Magnoliopsida</taxon>
        <taxon>Liliopsida</taxon>
        <taxon>Poales</taxon>
        <taxon>Poaceae</taxon>
        <taxon>BOP clade</taxon>
        <taxon>Pooideae</taxon>
        <taxon>Triticodae</taxon>
        <taxon>Triticeae</taxon>
        <taxon>Triticinae</taxon>
        <taxon>Aegilops</taxon>
    </lineage>
</organism>
<dbReference type="AlphaFoldDB" id="M8BDY6"/>
<protein>
    <submittedName>
        <fullName evidence="1">Uncharacterized protein</fullName>
    </submittedName>
</protein>
<dbReference type="EnsemblPlants" id="EMT04978">
    <property type="protein sequence ID" value="EMT04978"/>
    <property type="gene ID" value="F775_13479"/>
</dbReference>
<sequence>MLNCHPIATPVDTKAKVFALEGSPASDAPFYWSIVGALQYLTLTRPDLQYAVQQATVVYYSNVPAVYHSANPVHHRRTKHIETDIHFVREQVALGRIRVLHVPTAQQFVDVMTKGLPTSTFEEFRSSLCVSGDASTAGEGGCKKLTLQKFDLRTWATLWSSEVAAEQGGASRLFTEGTNFAMDNNTFAEAHIRAAFYPKFENEKSDQETIHVEVTIFYTAVGVFVLDRMFHEAWGKEAPQMQAEFNDYLQKNRINISMELVTAELGDHGQRPKDDYAVVTAVTELGHGKPKFYSTPDVIAFCRKWRLSTNHVWLFSTRKSATSFFVAYDALCEVGTATPVCEALDKIADISVPGSKDHLKVQGEILEGLVARIVSHQSSDQMKEVLRSLSQAPLHGEIKALLENVGSSMCPDHSDWFGNSSLDAQSQNADKSLVTYFLEAHPTDYATKKLQEMFRLMKQRHFRAVFKCYLNYQNVDSFIQDGKIKGYGHCTGANNKKGAELSKDSNTSLEIIDGAVDSSSSAQDGLAGEDSSLMLKLKFLNYKIRTFLIRDGLSTLFKEDGPSEYQVYYLRHMENWGTSARKQKELSKLLDQWAVHITGKCGNKPLSSSAYLDEAEPFLEQYANQDLVGAAGVLVQAENLRDGEDDLQPERGTAPCSPTTSLDAVSKTEGLIVFFPGKFYFLLTDSKVYVS</sequence>
<dbReference type="ExpressionAtlas" id="M8BDY6">
    <property type="expression patterns" value="baseline"/>
</dbReference>
<dbReference type="InterPro" id="IPR038837">
    <property type="entry name" value="tRNA_ligase_1"/>
</dbReference>
<dbReference type="CDD" id="cd09272">
    <property type="entry name" value="RNase_HI_RT_Ty1"/>
    <property type="match status" value="1"/>
</dbReference>